<proteinExistence type="predicted"/>
<dbReference type="FunFam" id="1.10.260.40:FF:000002">
    <property type="entry name" value="HTH-type transcriptional repressor PurR"/>
    <property type="match status" value="1"/>
</dbReference>
<dbReference type="KEGG" id="ljn:T285_02430"/>
<organism evidence="5 6">
    <name type="scientific">Lactobacillus johnsonii N6.2</name>
    <dbReference type="NCBI Taxonomy" id="1408186"/>
    <lineage>
        <taxon>Bacteria</taxon>
        <taxon>Bacillati</taxon>
        <taxon>Bacillota</taxon>
        <taxon>Bacilli</taxon>
        <taxon>Lactobacillales</taxon>
        <taxon>Lactobacillaceae</taxon>
        <taxon>Lactobacillus</taxon>
    </lineage>
</organism>
<dbReference type="Pfam" id="PF00356">
    <property type="entry name" value="LacI"/>
    <property type="match status" value="1"/>
</dbReference>
<dbReference type="SUPFAM" id="SSF53822">
    <property type="entry name" value="Periplasmic binding protein-like I"/>
    <property type="match status" value="1"/>
</dbReference>
<evidence type="ECO:0000256" key="2">
    <source>
        <dbReference type="ARBA" id="ARBA00023125"/>
    </source>
</evidence>
<evidence type="ECO:0000259" key="4">
    <source>
        <dbReference type="PROSITE" id="PS50932"/>
    </source>
</evidence>
<accession>A0A7D9N593</accession>
<dbReference type="InterPro" id="IPR010982">
    <property type="entry name" value="Lambda_DNA-bd_dom_sf"/>
</dbReference>
<keyword evidence="1" id="KW-0805">Transcription regulation</keyword>
<dbReference type="SMART" id="SM00354">
    <property type="entry name" value="HTH_LACI"/>
    <property type="match status" value="1"/>
</dbReference>
<dbReference type="InterPro" id="IPR046335">
    <property type="entry name" value="LacI/GalR-like_sensor"/>
</dbReference>
<sequence>MISYKRVFLQECEKFMQKQEVTIYDVAREAKVSMATVSRVVNGNNNVRKETREKVLAVIDRLHYQPNAVAQGLASKRTTTVGLIVPDLTNMHFAELSKGIDDIATMYKYNILLSSVGNTLLNEDQVIQNLLNKQVDGVIYMSNLMSESAQEIFKRTNTPVVLAGTADANQDFPSVTIDYKAAEKEALGLLLKNGKKNLALVVGDGKAYVNKDNRFVAYKDFMEEHNLDNVHIYEDARTYEDGYELFEQIKADKVDGIIATRGVTAAGITNAAVDAGVSIPDDLEIISAASTNVAKIVRPQLTTVQQPLYDIGAVAMRMLTKLMSDEELDEAHVILPYTLKQSRSTK</sequence>
<dbReference type="PRINTS" id="PR00036">
    <property type="entry name" value="HTHLACI"/>
</dbReference>
<dbReference type="PROSITE" id="PS00356">
    <property type="entry name" value="HTH_LACI_1"/>
    <property type="match status" value="1"/>
</dbReference>
<keyword evidence="3" id="KW-0804">Transcription</keyword>
<dbReference type="Pfam" id="PF13377">
    <property type="entry name" value="Peripla_BP_3"/>
    <property type="match status" value="1"/>
</dbReference>
<name>A0A7D9N593_LACJH</name>
<dbReference type="Gene3D" id="1.10.260.40">
    <property type="entry name" value="lambda repressor-like DNA-binding domains"/>
    <property type="match status" value="1"/>
</dbReference>
<dbReference type="EMBL" id="CP006811">
    <property type="protein sequence ID" value="AHA96947.1"/>
    <property type="molecule type" value="Genomic_DNA"/>
</dbReference>
<keyword evidence="2" id="KW-0238">DNA-binding</keyword>
<evidence type="ECO:0000256" key="1">
    <source>
        <dbReference type="ARBA" id="ARBA00023015"/>
    </source>
</evidence>
<evidence type="ECO:0000313" key="5">
    <source>
        <dbReference type="EMBL" id="AHA96947.1"/>
    </source>
</evidence>
<gene>
    <name evidence="5" type="ORF">T285_02430</name>
</gene>
<dbReference type="GO" id="GO:0000976">
    <property type="term" value="F:transcription cis-regulatory region binding"/>
    <property type="evidence" value="ECO:0007669"/>
    <property type="project" value="TreeGrafter"/>
</dbReference>
<dbReference type="AlphaFoldDB" id="A0A7D9N593"/>
<protein>
    <submittedName>
        <fullName evidence="5">Catabolite control protein A</fullName>
    </submittedName>
</protein>
<evidence type="ECO:0000313" key="6">
    <source>
        <dbReference type="Proteomes" id="UP000018522"/>
    </source>
</evidence>
<dbReference type="Proteomes" id="UP000018522">
    <property type="component" value="Chromosome"/>
</dbReference>
<dbReference type="GO" id="GO:0003700">
    <property type="term" value="F:DNA-binding transcription factor activity"/>
    <property type="evidence" value="ECO:0007669"/>
    <property type="project" value="TreeGrafter"/>
</dbReference>
<feature type="domain" description="HTH lacI-type" evidence="4">
    <location>
        <begin position="21"/>
        <end position="75"/>
    </location>
</feature>
<dbReference type="PANTHER" id="PTHR30146:SF150">
    <property type="entry name" value="ARABINOSE METABOLISM TRANSCRIPTIONAL REPRESSOR"/>
    <property type="match status" value="1"/>
</dbReference>
<dbReference type="PROSITE" id="PS50932">
    <property type="entry name" value="HTH_LACI_2"/>
    <property type="match status" value="1"/>
</dbReference>
<dbReference type="PANTHER" id="PTHR30146">
    <property type="entry name" value="LACI-RELATED TRANSCRIPTIONAL REPRESSOR"/>
    <property type="match status" value="1"/>
</dbReference>
<evidence type="ECO:0000256" key="3">
    <source>
        <dbReference type="ARBA" id="ARBA00023163"/>
    </source>
</evidence>
<dbReference type="Gene3D" id="3.40.50.2300">
    <property type="match status" value="2"/>
</dbReference>
<dbReference type="InterPro" id="IPR028082">
    <property type="entry name" value="Peripla_BP_I"/>
</dbReference>
<dbReference type="SUPFAM" id="SSF47413">
    <property type="entry name" value="lambda repressor-like DNA-binding domains"/>
    <property type="match status" value="1"/>
</dbReference>
<reference evidence="5 6" key="1">
    <citation type="journal article" date="2014" name="Genome Announc.">
        <title>Complete Genome Sequences of Lactobacillus johnsonii Strain N6.2 and Lactobacillus reuteri Strain TD1.</title>
        <authorList>
            <person name="Leonard M.T."/>
            <person name="Valladares R.B."/>
            <person name="Ardissone A."/>
            <person name="Gonzalez C.F."/>
            <person name="Lorca G.L."/>
            <person name="Triplett E.W."/>
        </authorList>
    </citation>
    <scope>NUCLEOTIDE SEQUENCE [LARGE SCALE GENOMIC DNA]</scope>
    <source>
        <strain evidence="5 6">N6.2</strain>
    </source>
</reference>
<dbReference type="CDD" id="cd01392">
    <property type="entry name" value="HTH_LacI"/>
    <property type="match status" value="1"/>
</dbReference>
<dbReference type="InterPro" id="IPR000843">
    <property type="entry name" value="HTH_LacI"/>
</dbReference>